<keyword evidence="4 6" id="KW-1133">Transmembrane helix</keyword>
<evidence type="ECO:0000256" key="3">
    <source>
        <dbReference type="ARBA" id="ARBA00022692"/>
    </source>
</evidence>
<dbReference type="Pfam" id="PF02653">
    <property type="entry name" value="BPD_transp_2"/>
    <property type="match status" value="1"/>
</dbReference>
<proteinExistence type="predicted"/>
<keyword evidence="3 6" id="KW-0812">Transmembrane</keyword>
<evidence type="ECO:0000256" key="5">
    <source>
        <dbReference type="ARBA" id="ARBA00023136"/>
    </source>
</evidence>
<sequence length="312" mass="33049">MGVIVSLIFYGVVQVLITTGIFNDVTRSMFLLIGVNVMLAVSLNLINGITGQFSIGHAGFMSVGAYTSAILTLDYNVPFVLAIVAGGVLAAVFGVLIGMPTLRLNGDYLAIATLGFGEIIRIIMLNTEYVGGASGLSGIPAKTTWTVIFFFTLITIVLINNFIRSTHGRACIAIRENEIAAEAMGINTTLYKVIAFTIGALFAGMAGGLSAHTFYVITPGSFNFLKSFEILVMVVLGGLGSTAGAIVGAVFVTLLYTYLRDFPEWRMIIYSIVLILMMIFRPGGLLGSTGFSLKKFGKKGAKVSGDVNSSAS</sequence>
<feature type="transmembrane region" description="Helical" evidence="6">
    <location>
        <begin position="144"/>
        <end position="163"/>
    </location>
</feature>
<dbReference type="KEGG" id="pste:PSTEL_06800"/>
<dbReference type="EMBL" id="CP009286">
    <property type="protein sequence ID" value="AIQ62858.1"/>
    <property type="molecule type" value="Genomic_DNA"/>
</dbReference>
<dbReference type="InterPro" id="IPR001851">
    <property type="entry name" value="ABC_transp_permease"/>
</dbReference>
<feature type="transmembrane region" description="Helical" evidence="6">
    <location>
        <begin position="106"/>
        <end position="124"/>
    </location>
</feature>
<dbReference type="GO" id="GO:0015658">
    <property type="term" value="F:branched-chain amino acid transmembrane transporter activity"/>
    <property type="evidence" value="ECO:0007669"/>
    <property type="project" value="InterPro"/>
</dbReference>
<dbReference type="STRING" id="169760.PSTEL_06800"/>
<keyword evidence="8" id="KW-1185">Reference proteome</keyword>
<comment type="subcellular location">
    <subcellularLocation>
        <location evidence="1">Cell membrane</location>
        <topology evidence="1">Multi-pass membrane protein</topology>
    </subcellularLocation>
</comment>
<dbReference type="Proteomes" id="UP000029507">
    <property type="component" value="Chromosome"/>
</dbReference>
<evidence type="ECO:0000313" key="8">
    <source>
        <dbReference type="Proteomes" id="UP000029507"/>
    </source>
</evidence>
<evidence type="ECO:0000256" key="2">
    <source>
        <dbReference type="ARBA" id="ARBA00022475"/>
    </source>
</evidence>
<dbReference type="PANTHER" id="PTHR30482:SF10">
    <property type="entry name" value="HIGH-AFFINITY BRANCHED-CHAIN AMINO ACID TRANSPORT PROTEIN BRAE"/>
    <property type="match status" value="1"/>
</dbReference>
<feature type="transmembrane region" description="Helical" evidence="6">
    <location>
        <begin position="7"/>
        <end position="23"/>
    </location>
</feature>
<dbReference type="GO" id="GO:0005886">
    <property type="term" value="C:plasma membrane"/>
    <property type="evidence" value="ECO:0007669"/>
    <property type="project" value="UniProtKB-SubCell"/>
</dbReference>
<feature type="transmembrane region" description="Helical" evidence="6">
    <location>
        <begin position="230"/>
        <end position="256"/>
    </location>
</feature>
<evidence type="ECO:0000313" key="7">
    <source>
        <dbReference type="EMBL" id="AIQ62858.1"/>
    </source>
</evidence>
<dbReference type="PANTHER" id="PTHR30482">
    <property type="entry name" value="HIGH-AFFINITY BRANCHED-CHAIN AMINO ACID TRANSPORT SYSTEM PERMEASE"/>
    <property type="match status" value="1"/>
</dbReference>
<feature type="transmembrane region" description="Helical" evidence="6">
    <location>
        <begin position="268"/>
        <end position="286"/>
    </location>
</feature>
<reference evidence="7 8" key="1">
    <citation type="submission" date="2014-08" db="EMBL/GenBank/DDBJ databases">
        <title>Comparative genomics of the Paenibacillus odorifer group.</title>
        <authorList>
            <person name="den Bakker H.C."/>
            <person name="Tsai Y.-C."/>
            <person name="Martin N."/>
            <person name="Korlach J."/>
            <person name="Wiedmann M."/>
        </authorList>
    </citation>
    <scope>NUCLEOTIDE SEQUENCE [LARGE SCALE GENOMIC DNA]</scope>
    <source>
        <strain evidence="7 8">DSM 14472</strain>
    </source>
</reference>
<feature type="transmembrane region" description="Helical" evidence="6">
    <location>
        <begin position="79"/>
        <end position="99"/>
    </location>
</feature>
<dbReference type="CDD" id="cd06581">
    <property type="entry name" value="TM_PBP1_LivM_like"/>
    <property type="match status" value="1"/>
</dbReference>
<evidence type="ECO:0000256" key="6">
    <source>
        <dbReference type="SAM" id="Phobius"/>
    </source>
</evidence>
<gene>
    <name evidence="7" type="ORF">PSTEL_06800</name>
</gene>
<dbReference type="AlphaFoldDB" id="A0A089LUH5"/>
<dbReference type="HOGENOM" id="CLU_031365_1_2_9"/>
<keyword evidence="2" id="KW-1003">Cell membrane</keyword>
<dbReference type="InterPro" id="IPR043428">
    <property type="entry name" value="LivM-like"/>
</dbReference>
<evidence type="ECO:0000256" key="1">
    <source>
        <dbReference type="ARBA" id="ARBA00004651"/>
    </source>
</evidence>
<feature type="transmembrane region" description="Helical" evidence="6">
    <location>
        <begin position="193"/>
        <end position="218"/>
    </location>
</feature>
<feature type="transmembrane region" description="Helical" evidence="6">
    <location>
        <begin position="29"/>
        <end position="46"/>
    </location>
</feature>
<name>A0A089LUH5_9BACL</name>
<evidence type="ECO:0000256" key="4">
    <source>
        <dbReference type="ARBA" id="ARBA00022989"/>
    </source>
</evidence>
<organism evidence="7 8">
    <name type="scientific">Paenibacillus stellifer</name>
    <dbReference type="NCBI Taxonomy" id="169760"/>
    <lineage>
        <taxon>Bacteria</taxon>
        <taxon>Bacillati</taxon>
        <taxon>Bacillota</taxon>
        <taxon>Bacilli</taxon>
        <taxon>Bacillales</taxon>
        <taxon>Paenibacillaceae</taxon>
        <taxon>Paenibacillus</taxon>
    </lineage>
</organism>
<keyword evidence="5 6" id="KW-0472">Membrane</keyword>
<protein>
    <submittedName>
        <fullName evidence="7">ABC transporter</fullName>
    </submittedName>
</protein>
<accession>A0A089LUH5</accession>